<dbReference type="EMBL" id="BLXT01001042">
    <property type="protein sequence ID" value="GFN82870.1"/>
    <property type="molecule type" value="Genomic_DNA"/>
</dbReference>
<accession>A0AAV3YKG4</accession>
<evidence type="ECO:0000313" key="1">
    <source>
        <dbReference type="EMBL" id="GFN82870.1"/>
    </source>
</evidence>
<dbReference type="AlphaFoldDB" id="A0AAV3YKG4"/>
<dbReference type="Proteomes" id="UP000735302">
    <property type="component" value="Unassembled WGS sequence"/>
</dbReference>
<sequence>MSLDGRRFSYFKKFFYALAAQSSTIRCATVVSQYAVGVLAKRRNRSKIVAVLARCRSSSSRLPPTNIHSVQTTPQTVRIAGLNCQSDLALPWPRGKPPSTRAHSCNRDPVEDSRIALLNLSITRLLHAGWVINELSGARAPDELTPTVAGGNKPRPLCALHVKTWNE</sequence>
<name>A0AAV3YKG4_9GAST</name>
<reference evidence="1 2" key="1">
    <citation type="journal article" date="2021" name="Elife">
        <title>Chloroplast acquisition without the gene transfer in kleptoplastic sea slugs, Plakobranchus ocellatus.</title>
        <authorList>
            <person name="Maeda T."/>
            <person name="Takahashi S."/>
            <person name="Yoshida T."/>
            <person name="Shimamura S."/>
            <person name="Takaki Y."/>
            <person name="Nagai Y."/>
            <person name="Toyoda A."/>
            <person name="Suzuki Y."/>
            <person name="Arimoto A."/>
            <person name="Ishii H."/>
            <person name="Satoh N."/>
            <person name="Nishiyama T."/>
            <person name="Hasebe M."/>
            <person name="Maruyama T."/>
            <person name="Minagawa J."/>
            <person name="Obokata J."/>
            <person name="Shigenobu S."/>
        </authorList>
    </citation>
    <scope>NUCLEOTIDE SEQUENCE [LARGE SCALE GENOMIC DNA]</scope>
</reference>
<proteinExistence type="predicted"/>
<evidence type="ECO:0000313" key="2">
    <source>
        <dbReference type="Proteomes" id="UP000735302"/>
    </source>
</evidence>
<keyword evidence="2" id="KW-1185">Reference proteome</keyword>
<protein>
    <submittedName>
        <fullName evidence="1">Uncharacterized protein</fullName>
    </submittedName>
</protein>
<comment type="caution">
    <text evidence="1">The sequence shown here is derived from an EMBL/GenBank/DDBJ whole genome shotgun (WGS) entry which is preliminary data.</text>
</comment>
<organism evidence="1 2">
    <name type="scientific">Plakobranchus ocellatus</name>
    <dbReference type="NCBI Taxonomy" id="259542"/>
    <lineage>
        <taxon>Eukaryota</taxon>
        <taxon>Metazoa</taxon>
        <taxon>Spiralia</taxon>
        <taxon>Lophotrochozoa</taxon>
        <taxon>Mollusca</taxon>
        <taxon>Gastropoda</taxon>
        <taxon>Heterobranchia</taxon>
        <taxon>Euthyneura</taxon>
        <taxon>Panpulmonata</taxon>
        <taxon>Sacoglossa</taxon>
        <taxon>Placobranchoidea</taxon>
        <taxon>Plakobranchidae</taxon>
        <taxon>Plakobranchus</taxon>
    </lineage>
</organism>
<gene>
    <name evidence="1" type="ORF">PoB_000937600</name>
</gene>